<dbReference type="RefSeq" id="WP_242166190.1">
    <property type="nucleotide sequence ID" value="NZ_JAJMLW010000003.1"/>
</dbReference>
<reference evidence="3" key="1">
    <citation type="submission" date="2021-11" db="EMBL/GenBank/DDBJ databases">
        <title>A Novel Adlercreutzia Species, isolated from a Allomyrina dichotoma larva feces.</title>
        <authorList>
            <person name="Suh M.K."/>
        </authorList>
    </citation>
    <scope>NUCLEOTIDE SEQUENCE</scope>
    <source>
        <strain evidence="3">JBNU-10</strain>
    </source>
</reference>
<name>A0ABS9WIJ3_9ACTN</name>
<dbReference type="Proteomes" id="UP001430755">
    <property type="component" value="Unassembled WGS sequence"/>
</dbReference>
<dbReference type="InterPro" id="IPR008332">
    <property type="entry name" value="MethylG_MeTrfase_N"/>
</dbReference>
<dbReference type="EMBL" id="JAJMLW010000003">
    <property type="protein sequence ID" value="MCI2242704.1"/>
    <property type="molecule type" value="Genomic_DNA"/>
</dbReference>
<protein>
    <submittedName>
        <fullName evidence="3">Methylated-DNA--[protein]-cysteine S-methyltransferase</fullName>
        <ecNumber evidence="3">2.1.1.63</ecNumber>
    </submittedName>
</protein>
<gene>
    <name evidence="3" type="ORF">LPT13_10140</name>
</gene>
<evidence type="ECO:0000259" key="2">
    <source>
        <dbReference type="Pfam" id="PF02870"/>
    </source>
</evidence>
<dbReference type="GO" id="GO:0032259">
    <property type="term" value="P:methylation"/>
    <property type="evidence" value="ECO:0007669"/>
    <property type="project" value="UniProtKB-KW"/>
</dbReference>
<keyword evidence="4" id="KW-1185">Reference proteome</keyword>
<accession>A0ABS9WIJ3</accession>
<dbReference type="PANTHER" id="PTHR10815">
    <property type="entry name" value="METHYLATED-DNA--PROTEIN-CYSTEINE METHYLTRANSFERASE"/>
    <property type="match status" value="1"/>
</dbReference>
<feature type="domain" description="Methylated-DNA-[protein]-cysteine S-methyltransferase DNA binding" evidence="1">
    <location>
        <begin position="75"/>
        <end position="154"/>
    </location>
</feature>
<dbReference type="InterPro" id="IPR014048">
    <property type="entry name" value="MethylDNA_cys_MeTrfase_DNA-bd"/>
</dbReference>
<evidence type="ECO:0000313" key="4">
    <source>
        <dbReference type="Proteomes" id="UP001430755"/>
    </source>
</evidence>
<proteinExistence type="predicted"/>
<dbReference type="Pfam" id="PF01035">
    <property type="entry name" value="DNA_binding_1"/>
    <property type="match status" value="1"/>
</dbReference>
<evidence type="ECO:0000313" key="3">
    <source>
        <dbReference type="EMBL" id="MCI2242704.1"/>
    </source>
</evidence>
<dbReference type="GO" id="GO:0003908">
    <property type="term" value="F:methylated-DNA-[protein]-cysteine S-methyltransferase activity"/>
    <property type="evidence" value="ECO:0007669"/>
    <property type="project" value="UniProtKB-EC"/>
</dbReference>
<comment type="caution">
    <text evidence="3">The sequence shown here is derived from an EMBL/GenBank/DDBJ whole genome shotgun (WGS) entry which is preliminary data.</text>
</comment>
<dbReference type="EC" id="2.1.1.63" evidence="3"/>
<dbReference type="CDD" id="cd06445">
    <property type="entry name" value="ATase"/>
    <property type="match status" value="1"/>
</dbReference>
<keyword evidence="3" id="KW-0808">Transferase</keyword>
<dbReference type="PROSITE" id="PS00374">
    <property type="entry name" value="MGMT"/>
    <property type="match status" value="1"/>
</dbReference>
<organism evidence="3 4">
    <name type="scientific">Adlercreutzia faecimuris</name>
    <dbReference type="NCBI Taxonomy" id="2897341"/>
    <lineage>
        <taxon>Bacteria</taxon>
        <taxon>Bacillati</taxon>
        <taxon>Actinomycetota</taxon>
        <taxon>Coriobacteriia</taxon>
        <taxon>Eggerthellales</taxon>
        <taxon>Eggerthellaceae</taxon>
        <taxon>Adlercreutzia</taxon>
    </lineage>
</organism>
<evidence type="ECO:0000259" key="1">
    <source>
        <dbReference type="Pfam" id="PF01035"/>
    </source>
</evidence>
<sequence>MADPAQTHYLYRTPYGPVTIGATRRAVTAVVLGEAALPGPCRPTDLTNRCATELMEYLAGKRRAFSVPVAPAGTDFQQRVWRALRAIPYGQTRTAADIAAAIGSPASYRLVGAAVRANPAAVLVPCHRVVGAGGRTPGAGRAARMREACLKLERRALAAE</sequence>
<dbReference type="Pfam" id="PF02870">
    <property type="entry name" value="Methyltransf_1N"/>
    <property type="match status" value="1"/>
</dbReference>
<feature type="domain" description="Methylguanine DNA methyltransferase ribonuclease-like" evidence="2">
    <location>
        <begin position="10"/>
        <end position="70"/>
    </location>
</feature>
<dbReference type="NCBIfam" id="TIGR00589">
    <property type="entry name" value="ogt"/>
    <property type="match status" value="1"/>
</dbReference>
<keyword evidence="3" id="KW-0489">Methyltransferase</keyword>
<dbReference type="InterPro" id="IPR001497">
    <property type="entry name" value="MethylDNA_cys_MeTrfase_AS"/>
</dbReference>
<dbReference type="PANTHER" id="PTHR10815:SF12">
    <property type="entry name" value="METHYLATED-DNA--PROTEIN-CYSTEINE METHYLTRANSFERASE, INDUCIBLE"/>
    <property type="match status" value="1"/>
</dbReference>